<feature type="transmembrane region" description="Helical" evidence="1">
    <location>
        <begin position="240"/>
        <end position="265"/>
    </location>
</feature>
<feature type="transmembrane region" description="Helical" evidence="1">
    <location>
        <begin position="98"/>
        <end position="120"/>
    </location>
</feature>
<dbReference type="RefSeq" id="WP_158946327.1">
    <property type="nucleotide sequence ID" value="NZ_CP046400.1"/>
</dbReference>
<dbReference type="Proteomes" id="UP000428328">
    <property type="component" value="Chromosome"/>
</dbReference>
<dbReference type="EMBL" id="CP046400">
    <property type="protein sequence ID" value="QGY39111.1"/>
    <property type="molecule type" value="Genomic_DNA"/>
</dbReference>
<proteinExistence type="predicted"/>
<organism evidence="2 3">
    <name type="scientific">Pseudodesulfovibrio cashew</name>
    <dbReference type="NCBI Taxonomy" id="2678688"/>
    <lineage>
        <taxon>Bacteria</taxon>
        <taxon>Pseudomonadati</taxon>
        <taxon>Thermodesulfobacteriota</taxon>
        <taxon>Desulfovibrionia</taxon>
        <taxon>Desulfovibrionales</taxon>
        <taxon>Desulfovibrionaceae</taxon>
    </lineage>
</organism>
<protein>
    <submittedName>
        <fullName evidence="2">Uncharacterized protein</fullName>
    </submittedName>
</protein>
<feature type="transmembrane region" description="Helical" evidence="1">
    <location>
        <begin position="67"/>
        <end position="86"/>
    </location>
</feature>
<sequence>MNPATLIPVPDPLPIPYGWFDVLLIVTFTVHIILMNALVGSAAIGLVRSFKGKSQLAKDIGQKLPPLLALTINLGVAPLLFLQVNYGHFDYVSSVLMGGWWLAIIGALLFSYYGFYFYKFRFESLSLSWRRLIFGSSLAGLLFTGFMLTNNISLMLVPNNWLQYFSGQGGFLNLADPTLIPRYLHFMVGAVAVGGLWVALLGQMRKEDEYVESGMKWLTHATIANLAVGLWFLMAQPREILLAFMGGNVPATATLAASLGAAGMLLFSGFRKNPRSAAVWAVITVFLMACARHWQRVLMVSPWKEMDAIPVTHQYGSFYLFLGFLVGGLALIAYMVKLYFKARTGRA</sequence>
<reference evidence="2 3" key="1">
    <citation type="submission" date="2019-11" db="EMBL/GenBank/DDBJ databases">
        <authorList>
            <person name="Zheng R.K."/>
            <person name="Sun C.M."/>
        </authorList>
    </citation>
    <scope>NUCLEOTIDE SEQUENCE [LARGE SCALE GENOMIC DNA]</scope>
    <source>
        <strain evidence="2 3">SRB007</strain>
    </source>
</reference>
<name>A0A6I6JAM0_9BACT</name>
<feature type="transmembrane region" description="Helical" evidence="1">
    <location>
        <begin position="183"/>
        <end position="202"/>
    </location>
</feature>
<dbReference type="AlphaFoldDB" id="A0A6I6JAM0"/>
<accession>A0A6I6JAM0</accession>
<evidence type="ECO:0000313" key="3">
    <source>
        <dbReference type="Proteomes" id="UP000428328"/>
    </source>
</evidence>
<dbReference type="KEGG" id="psel:GM415_02880"/>
<feature type="transmembrane region" description="Helical" evidence="1">
    <location>
        <begin position="277"/>
        <end position="295"/>
    </location>
</feature>
<evidence type="ECO:0000256" key="1">
    <source>
        <dbReference type="SAM" id="Phobius"/>
    </source>
</evidence>
<feature type="transmembrane region" description="Helical" evidence="1">
    <location>
        <begin position="22"/>
        <end position="47"/>
    </location>
</feature>
<feature type="transmembrane region" description="Helical" evidence="1">
    <location>
        <begin position="214"/>
        <end position="234"/>
    </location>
</feature>
<keyword evidence="1" id="KW-0812">Transmembrane</keyword>
<keyword evidence="3" id="KW-1185">Reference proteome</keyword>
<keyword evidence="1" id="KW-0472">Membrane</keyword>
<feature type="transmembrane region" description="Helical" evidence="1">
    <location>
        <begin position="132"/>
        <end position="157"/>
    </location>
</feature>
<evidence type="ECO:0000313" key="2">
    <source>
        <dbReference type="EMBL" id="QGY39111.1"/>
    </source>
</evidence>
<gene>
    <name evidence="2" type="ORF">GM415_02880</name>
</gene>
<feature type="transmembrane region" description="Helical" evidence="1">
    <location>
        <begin position="315"/>
        <end position="336"/>
    </location>
</feature>
<keyword evidence="1" id="KW-1133">Transmembrane helix</keyword>